<dbReference type="SUPFAM" id="SSF103473">
    <property type="entry name" value="MFS general substrate transporter"/>
    <property type="match status" value="1"/>
</dbReference>
<feature type="transmembrane region" description="Helical" evidence="4">
    <location>
        <begin position="49"/>
        <end position="67"/>
    </location>
</feature>
<dbReference type="RefSeq" id="WP_285727601.1">
    <property type="nucleotide sequence ID" value="NZ_BSDD01000006.1"/>
</dbReference>
<protein>
    <submittedName>
        <fullName evidence="6">MFS transporter</fullName>
    </submittedName>
</protein>
<dbReference type="PANTHER" id="PTHR23520">
    <property type="entry name" value="TRANSPORTER, PUTATIVE (AFU_ORTHOLOGUE AFUA_3G04000)-RELATED"/>
    <property type="match status" value="1"/>
</dbReference>
<keyword evidence="1 4" id="KW-0812">Transmembrane</keyword>
<organism evidence="6 7">
    <name type="scientific">Geothrix rubra</name>
    <dbReference type="NCBI Taxonomy" id="2927977"/>
    <lineage>
        <taxon>Bacteria</taxon>
        <taxon>Pseudomonadati</taxon>
        <taxon>Acidobacteriota</taxon>
        <taxon>Holophagae</taxon>
        <taxon>Holophagales</taxon>
        <taxon>Holophagaceae</taxon>
        <taxon>Geothrix</taxon>
    </lineage>
</organism>
<keyword evidence="3 4" id="KW-0472">Membrane</keyword>
<feature type="transmembrane region" description="Helical" evidence="4">
    <location>
        <begin position="372"/>
        <end position="392"/>
    </location>
</feature>
<feature type="transmembrane region" description="Helical" evidence="4">
    <location>
        <begin position="79"/>
        <end position="96"/>
    </location>
</feature>
<feature type="transmembrane region" description="Helical" evidence="4">
    <location>
        <begin position="301"/>
        <end position="321"/>
    </location>
</feature>
<dbReference type="PANTHER" id="PTHR23520:SF5">
    <property type="entry name" value="TRANSPORTER, PUTATIVE (AFU_ORTHOLOGUE AFUA_3G04000)-RELATED"/>
    <property type="match status" value="1"/>
</dbReference>
<name>A0ABQ5QAC2_9BACT</name>
<dbReference type="EMBL" id="BSDD01000006">
    <property type="protein sequence ID" value="GLH71368.1"/>
    <property type="molecule type" value="Genomic_DNA"/>
</dbReference>
<feature type="domain" description="Major facilitator superfamily (MFS) profile" evidence="5">
    <location>
        <begin position="13"/>
        <end position="404"/>
    </location>
</feature>
<evidence type="ECO:0000313" key="6">
    <source>
        <dbReference type="EMBL" id="GLH71368.1"/>
    </source>
</evidence>
<dbReference type="InterPro" id="IPR011701">
    <property type="entry name" value="MFS"/>
</dbReference>
<evidence type="ECO:0000256" key="2">
    <source>
        <dbReference type="ARBA" id="ARBA00022989"/>
    </source>
</evidence>
<evidence type="ECO:0000256" key="1">
    <source>
        <dbReference type="ARBA" id="ARBA00022692"/>
    </source>
</evidence>
<proteinExistence type="predicted"/>
<feature type="transmembrane region" description="Helical" evidence="4">
    <location>
        <begin position="223"/>
        <end position="249"/>
    </location>
</feature>
<feature type="transmembrane region" description="Helical" evidence="4">
    <location>
        <begin position="21"/>
        <end position="43"/>
    </location>
</feature>
<sequence>MASSPRRPSLGRDVRLLFLTRIVRMAAYGFLSVVLALYLAGLGFSEGRIGLLLSLTLAGDALVSLGITLHADRLGRRRMLLAGAALMVGAGVPFVLSRSFGVLLVAATLGVVSPSGNEVGPFLALEQAALAQVLPEARRTAVFAWYHLAGSFATALGALAGGWAAQALQGAGWTPVASYRAVVAAYAAAGFLLALLFLRLGRAVEAPQPVAPGRWGLHGSKAVVLRLSALFSLDAFAGGFVIQSILAYWLHLRFGVSPGALGSIFFAANLLAGLSSLYAVRLAARIGYIRTMVFTHIPSNVLLILVPLMPSLALAVAMLLLRFSISQMDVPTRQAYTMAVVAPEERSAAAGITGIARTTGAALSPGLAGPLLAVPALLGVPFFLAGGLKILYDLLLYRSFKAADLGASAAGEQDRR</sequence>
<feature type="transmembrane region" description="Helical" evidence="4">
    <location>
        <begin position="177"/>
        <end position="198"/>
    </location>
</feature>
<dbReference type="Proteomes" id="UP001165089">
    <property type="component" value="Unassembled WGS sequence"/>
</dbReference>
<comment type="caution">
    <text evidence="6">The sequence shown here is derived from an EMBL/GenBank/DDBJ whole genome shotgun (WGS) entry which is preliminary data.</text>
</comment>
<accession>A0ABQ5QAC2</accession>
<feature type="transmembrane region" description="Helical" evidence="4">
    <location>
        <begin position="145"/>
        <end position="165"/>
    </location>
</feature>
<evidence type="ECO:0000256" key="4">
    <source>
        <dbReference type="SAM" id="Phobius"/>
    </source>
</evidence>
<keyword evidence="7" id="KW-1185">Reference proteome</keyword>
<dbReference type="InterPro" id="IPR036259">
    <property type="entry name" value="MFS_trans_sf"/>
</dbReference>
<gene>
    <name evidence="6" type="ORF">GETHPA_29010</name>
</gene>
<evidence type="ECO:0000259" key="5">
    <source>
        <dbReference type="PROSITE" id="PS50850"/>
    </source>
</evidence>
<reference evidence="6 7" key="1">
    <citation type="journal article" date="2023" name="Antonie Van Leeuwenhoek">
        <title>Mesoterricola silvestris gen. nov., sp. nov., Mesoterricola sediminis sp. nov., Geothrix oryzae sp. nov., Geothrix edaphica sp. nov., Geothrix rubra sp. nov., and Geothrix limicola sp. nov., six novel members of Acidobacteriota isolated from soils.</title>
        <authorList>
            <person name="Itoh H."/>
            <person name="Sugisawa Y."/>
            <person name="Mise K."/>
            <person name="Xu Z."/>
            <person name="Kuniyasu M."/>
            <person name="Ushijima N."/>
            <person name="Kawano K."/>
            <person name="Kobayashi E."/>
            <person name="Shiratori Y."/>
            <person name="Masuda Y."/>
            <person name="Senoo K."/>
        </authorList>
    </citation>
    <scope>NUCLEOTIDE SEQUENCE [LARGE SCALE GENOMIC DNA]</scope>
    <source>
        <strain evidence="6 7">Red803</strain>
    </source>
</reference>
<dbReference type="PROSITE" id="PS50850">
    <property type="entry name" value="MFS"/>
    <property type="match status" value="1"/>
</dbReference>
<keyword evidence="2 4" id="KW-1133">Transmembrane helix</keyword>
<dbReference type="Pfam" id="PF07690">
    <property type="entry name" value="MFS_1"/>
    <property type="match status" value="1"/>
</dbReference>
<feature type="transmembrane region" description="Helical" evidence="4">
    <location>
        <begin position="261"/>
        <end position="280"/>
    </location>
</feature>
<evidence type="ECO:0000256" key="3">
    <source>
        <dbReference type="ARBA" id="ARBA00023136"/>
    </source>
</evidence>
<evidence type="ECO:0000313" key="7">
    <source>
        <dbReference type="Proteomes" id="UP001165089"/>
    </source>
</evidence>
<dbReference type="Gene3D" id="1.20.1250.20">
    <property type="entry name" value="MFS general substrate transporter like domains"/>
    <property type="match status" value="1"/>
</dbReference>
<dbReference type="InterPro" id="IPR020846">
    <property type="entry name" value="MFS_dom"/>
</dbReference>